<comment type="caution">
    <text evidence="1">The sequence shown here is derived from an EMBL/GenBank/DDBJ whole genome shotgun (WGS) entry which is preliminary data.</text>
</comment>
<name>A0ABP9VXQ9_9BACT</name>
<accession>A0ABP9VXQ9</accession>
<sequence length="30" mass="3420">MTLCWHESCILMLVAVQPTSDDASFCELLY</sequence>
<evidence type="ECO:0000313" key="1">
    <source>
        <dbReference type="EMBL" id="GAA5508998.1"/>
    </source>
</evidence>
<dbReference type="Proteomes" id="UP001416858">
    <property type="component" value="Unassembled WGS sequence"/>
</dbReference>
<proteinExistence type="predicted"/>
<organism evidence="1 2">
    <name type="scientific">Novipirellula caenicola</name>
    <dbReference type="NCBI Taxonomy" id="1536901"/>
    <lineage>
        <taxon>Bacteria</taxon>
        <taxon>Pseudomonadati</taxon>
        <taxon>Planctomycetota</taxon>
        <taxon>Planctomycetia</taxon>
        <taxon>Pirellulales</taxon>
        <taxon>Pirellulaceae</taxon>
        <taxon>Novipirellula</taxon>
    </lineage>
</organism>
<gene>
    <name evidence="1" type="ORF">Rcae01_04467</name>
</gene>
<protein>
    <submittedName>
        <fullName evidence="1">Uncharacterized protein</fullName>
    </submittedName>
</protein>
<keyword evidence="2" id="KW-1185">Reference proteome</keyword>
<reference evidence="1 2" key="1">
    <citation type="submission" date="2024-02" db="EMBL/GenBank/DDBJ databases">
        <title>Rhodopirellula caenicola NBRC 110016.</title>
        <authorList>
            <person name="Ichikawa N."/>
            <person name="Katano-Makiyama Y."/>
            <person name="Hidaka K."/>
        </authorList>
    </citation>
    <scope>NUCLEOTIDE SEQUENCE [LARGE SCALE GENOMIC DNA]</scope>
    <source>
        <strain evidence="1 2">NBRC 110016</strain>
    </source>
</reference>
<evidence type="ECO:0000313" key="2">
    <source>
        <dbReference type="Proteomes" id="UP001416858"/>
    </source>
</evidence>
<dbReference type="EMBL" id="BAABRO010000012">
    <property type="protein sequence ID" value="GAA5508998.1"/>
    <property type="molecule type" value="Genomic_DNA"/>
</dbReference>